<comment type="catalytic activity">
    <reaction evidence="11">
        <text>Couples ATP hydrolysis with the unwinding of duplex DNA by translocating in the 3'-5' direction.</text>
        <dbReference type="EC" id="5.6.2.4"/>
    </reaction>
</comment>
<feature type="domain" description="UvrD-like helicase C-terminal" evidence="17">
    <location>
        <begin position="510"/>
        <end position="768"/>
    </location>
</feature>
<protein>
    <recommendedName>
        <fullName evidence="12">DNA 3'-5' helicase</fullName>
        <ecNumber evidence="12">5.6.2.4</ecNumber>
    </recommendedName>
</protein>
<keyword evidence="6" id="KW-0269">Exonuclease</keyword>
<dbReference type="GO" id="GO:0004527">
    <property type="term" value="F:exonuclease activity"/>
    <property type="evidence" value="ECO:0007669"/>
    <property type="project" value="UniProtKB-KW"/>
</dbReference>
<name>A0A2H0A5K2_9BACT</name>
<dbReference type="GO" id="GO:0043138">
    <property type="term" value="F:3'-5' DNA helicase activity"/>
    <property type="evidence" value="ECO:0007669"/>
    <property type="project" value="UniProtKB-EC"/>
</dbReference>
<keyword evidence="2 14" id="KW-0547">Nucleotide-binding</keyword>
<evidence type="ECO:0000256" key="13">
    <source>
        <dbReference type="ARBA" id="ARBA00048988"/>
    </source>
</evidence>
<dbReference type="Pfam" id="PF00580">
    <property type="entry name" value="UvrD-helicase"/>
    <property type="match status" value="1"/>
</dbReference>
<evidence type="ECO:0000256" key="6">
    <source>
        <dbReference type="ARBA" id="ARBA00022839"/>
    </source>
</evidence>
<dbReference type="EC" id="5.6.2.4" evidence="12"/>
<evidence type="ECO:0000256" key="4">
    <source>
        <dbReference type="ARBA" id="ARBA00022801"/>
    </source>
</evidence>
<evidence type="ECO:0000259" key="17">
    <source>
        <dbReference type="PROSITE" id="PS51217"/>
    </source>
</evidence>
<evidence type="ECO:0000256" key="2">
    <source>
        <dbReference type="ARBA" id="ARBA00022741"/>
    </source>
</evidence>
<evidence type="ECO:0000256" key="1">
    <source>
        <dbReference type="ARBA" id="ARBA00022722"/>
    </source>
</evidence>
<keyword evidence="5 14" id="KW-0347">Helicase</keyword>
<keyword evidence="1" id="KW-0540">Nuclease</keyword>
<dbReference type="PANTHER" id="PTHR11070:SF2">
    <property type="entry name" value="ATP-DEPENDENT DNA HELICASE SRS2"/>
    <property type="match status" value="1"/>
</dbReference>
<evidence type="ECO:0000259" key="16">
    <source>
        <dbReference type="PROSITE" id="PS51198"/>
    </source>
</evidence>
<gene>
    <name evidence="18" type="ORF">COX18_05815</name>
</gene>
<feature type="compositionally biased region" description="Basic and acidic residues" evidence="15">
    <location>
        <begin position="497"/>
        <end position="512"/>
    </location>
</feature>
<evidence type="ECO:0000256" key="11">
    <source>
        <dbReference type="ARBA" id="ARBA00034617"/>
    </source>
</evidence>
<evidence type="ECO:0000256" key="5">
    <source>
        <dbReference type="ARBA" id="ARBA00022806"/>
    </source>
</evidence>
<dbReference type="PROSITE" id="PS51198">
    <property type="entry name" value="UVRD_HELICASE_ATP_BIND"/>
    <property type="match status" value="1"/>
</dbReference>
<sequence>MPQQQLKFPHIIVTSASAGSGKTHTLSERYINFLFLSPFIPLSNILAITFTNKATTEMKDRIIGKLKEKALIDSPEREMAEKRLNELFDRYSDFKIQTIDSFLTNIGTVSALELGFPPYFEITLNEQPTLNLVLDELLDRVRPDSRDEITHCFLQLIDEFLGLKPDIGWGIKGTILKHISILRGQTTLRGYKTRRAFSYKELEGCQRLVKENVAEFMRTNRDLLKFKVNFENIAKSFIHGGKDPWDSTMFSKDTVLEICNKGSIITPDHEKIWLKIRAGISSLSEMTAHCYLCPFIDVMTFFDNALELFKSQKQIIFMTDLNLRIKELLDTQGIVPEIYLHLGNKIAHFFIDEFQDTSRIQWENLFPLIEESLSKAGSLFYVGDKKQAIYRFRGGDSTLFDEAKSVFLSVDDTHENFPETNYRSREQIISFVNHIFSHDNLKKWIQGNKDIQGKGADLSDIYNIYSHVNQKPHTVEKARGGFVRVERITAVGEEGTEAQRHKGTEGGRRKEETDMDSPLSKGVSGLSQRQEAEEKITKEDVNIEIEKRLVLLLKDQILHRFSPDEVAIIVRTNEEAAMVTKILSAQNIPVASEKTLDISSNHLICEIVRFLTFLDSPIDKFSFACFISGDIFCRATGMSRKDIFAFLLKNRTNGKALYTLFREEREEIWETYIEPFVHAVGFLPPYDLINKIFKGYHIFQNFSEYEGFFYQLLEVLRYCETMGENSLKAFLARWYDKDKAEEEKKEWKAVLPEYVDAVKIWTIHKAKGLQSPVVIIPFAYLNDKPINMVYEMDNDGNYIPYWIDEKKRSVSSMLDELHQKEFSLHLTDELNAFYVALTRAADEMYIFVPEYKKISSPILFDDTPVIEYGEIIVRESQPKPYQKETHIYSQILHEWQDKLVNKKKKIDTEAEKRGRLVHEFLAGIKQLPASLEEKLETIFAVLPKEQIPLMRKFFNNEDVLRWFVLTDEVEIYCEKEVVDTYGLIHRPDRMLVFPDRVVIIEFKSGEIDNQFEGRRQEANQVHQQQVREYMSLVSDMYPDKEIEGWVVYVDEDCSCSVNK</sequence>
<dbReference type="GO" id="GO:0005829">
    <property type="term" value="C:cytosol"/>
    <property type="evidence" value="ECO:0007669"/>
    <property type="project" value="TreeGrafter"/>
</dbReference>
<dbReference type="EMBL" id="PCSH01000103">
    <property type="protein sequence ID" value="PIP40724.1"/>
    <property type="molecule type" value="Genomic_DNA"/>
</dbReference>
<feature type="binding site" evidence="14">
    <location>
        <begin position="16"/>
        <end position="23"/>
    </location>
    <ligand>
        <name>ATP</name>
        <dbReference type="ChEBI" id="CHEBI:30616"/>
    </ligand>
</feature>
<reference evidence="18 19" key="1">
    <citation type="submission" date="2017-09" db="EMBL/GenBank/DDBJ databases">
        <title>Depth-based differentiation of microbial function through sediment-hosted aquifers and enrichment of novel symbionts in the deep terrestrial subsurface.</title>
        <authorList>
            <person name="Probst A.J."/>
            <person name="Ladd B."/>
            <person name="Jarett J.K."/>
            <person name="Geller-Mcgrath D.E."/>
            <person name="Sieber C.M."/>
            <person name="Emerson J.B."/>
            <person name="Anantharaman K."/>
            <person name="Thomas B.C."/>
            <person name="Malmstrom R."/>
            <person name="Stieglmeier M."/>
            <person name="Klingl A."/>
            <person name="Woyke T."/>
            <person name="Ryan C.M."/>
            <person name="Banfield J.F."/>
        </authorList>
    </citation>
    <scope>NUCLEOTIDE SEQUENCE [LARGE SCALE GENOMIC DNA]</scope>
    <source>
        <strain evidence="18">CG23_combo_of_CG06-09_8_20_14_all_40_23</strain>
    </source>
</reference>
<dbReference type="SUPFAM" id="SSF52540">
    <property type="entry name" value="P-loop containing nucleoside triphosphate hydrolases"/>
    <property type="match status" value="1"/>
</dbReference>
<feature type="domain" description="UvrD-like helicase ATP-binding" evidence="16">
    <location>
        <begin position="1"/>
        <end position="425"/>
    </location>
</feature>
<evidence type="ECO:0000256" key="12">
    <source>
        <dbReference type="ARBA" id="ARBA00034808"/>
    </source>
</evidence>
<dbReference type="InterPro" id="IPR014017">
    <property type="entry name" value="DNA_helicase_UvrD-like_C"/>
</dbReference>
<comment type="catalytic activity">
    <reaction evidence="13">
        <text>ATP + H2O = ADP + phosphate + H(+)</text>
        <dbReference type="Rhea" id="RHEA:13065"/>
        <dbReference type="ChEBI" id="CHEBI:15377"/>
        <dbReference type="ChEBI" id="CHEBI:15378"/>
        <dbReference type="ChEBI" id="CHEBI:30616"/>
        <dbReference type="ChEBI" id="CHEBI:43474"/>
        <dbReference type="ChEBI" id="CHEBI:456216"/>
        <dbReference type="EC" id="5.6.2.4"/>
    </reaction>
</comment>
<evidence type="ECO:0000256" key="9">
    <source>
        <dbReference type="ARBA" id="ARBA00023204"/>
    </source>
</evidence>
<dbReference type="AlphaFoldDB" id="A0A2H0A5K2"/>
<evidence type="ECO:0000256" key="10">
    <source>
        <dbReference type="ARBA" id="ARBA00023235"/>
    </source>
</evidence>
<accession>A0A2H0A5K2</accession>
<evidence type="ECO:0000256" key="3">
    <source>
        <dbReference type="ARBA" id="ARBA00022763"/>
    </source>
</evidence>
<evidence type="ECO:0000256" key="14">
    <source>
        <dbReference type="PROSITE-ProRule" id="PRU00560"/>
    </source>
</evidence>
<feature type="region of interest" description="Disordered" evidence="15">
    <location>
        <begin position="493"/>
        <end position="531"/>
    </location>
</feature>
<proteinExistence type="predicted"/>
<organism evidence="18 19">
    <name type="scientific">Candidatus Desantisbacteria bacterium CG23_combo_of_CG06-09_8_20_14_all_40_23</name>
    <dbReference type="NCBI Taxonomy" id="1974550"/>
    <lineage>
        <taxon>Bacteria</taxon>
        <taxon>Candidatus Desantisiibacteriota</taxon>
    </lineage>
</organism>
<dbReference type="PROSITE" id="PS51217">
    <property type="entry name" value="UVRD_HELICASE_CTER"/>
    <property type="match status" value="1"/>
</dbReference>
<evidence type="ECO:0000256" key="8">
    <source>
        <dbReference type="ARBA" id="ARBA00023125"/>
    </source>
</evidence>
<evidence type="ECO:0000256" key="15">
    <source>
        <dbReference type="SAM" id="MobiDB-lite"/>
    </source>
</evidence>
<evidence type="ECO:0000256" key="7">
    <source>
        <dbReference type="ARBA" id="ARBA00022840"/>
    </source>
</evidence>
<dbReference type="Gene3D" id="3.90.320.10">
    <property type="match status" value="1"/>
</dbReference>
<dbReference type="PANTHER" id="PTHR11070">
    <property type="entry name" value="UVRD / RECB / PCRA DNA HELICASE FAMILY MEMBER"/>
    <property type="match status" value="1"/>
</dbReference>
<keyword evidence="8" id="KW-0238">DNA-binding</keyword>
<dbReference type="GO" id="GO:0005524">
    <property type="term" value="F:ATP binding"/>
    <property type="evidence" value="ECO:0007669"/>
    <property type="project" value="UniProtKB-UniRule"/>
</dbReference>
<keyword evidence="3" id="KW-0227">DNA damage</keyword>
<keyword evidence="9" id="KW-0234">DNA repair</keyword>
<keyword evidence="10" id="KW-0413">Isomerase</keyword>
<evidence type="ECO:0000313" key="18">
    <source>
        <dbReference type="EMBL" id="PIP40724.1"/>
    </source>
</evidence>
<keyword evidence="7 14" id="KW-0067">ATP-binding</keyword>
<keyword evidence="4 14" id="KW-0378">Hydrolase</keyword>
<dbReference type="GO" id="GO:0016887">
    <property type="term" value="F:ATP hydrolysis activity"/>
    <property type="evidence" value="ECO:0007669"/>
    <property type="project" value="RHEA"/>
</dbReference>
<dbReference type="InterPro" id="IPR027417">
    <property type="entry name" value="P-loop_NTPase"/>
</dbReference>
<dbReference type="Proteomes" id="UP000231067">
    <property type="component" value="Unassembled WGS sequence"/>
</dbReference>
<dbReference type="InterPro" id="IPR014016">
    <property type="entry name" value="UvrD-like_ATP-bd"/>
</dbReference>
<evidence type="ECO:0000313" key="19">
    <source>
        <dbReference type="Proteomes" id="UP000231067"/>
    </source>
</evidence>
<dbReference type="GO" id="GO:0003677">
    <property type="term" value="F:DNA binding"/>
    <property type="evidence" value="ECO:0007669"/>
    <property type="project" value="UniProtKB-KW"/>
</dbReference>
<comment type="caution">
    <text evidence="18">The sequence shown here is derived from an EMBL/GenBank/DDBJ whole genome shotgun (WGS) entry which is preliminary data.</text>
</comment>
<dbReference type="InterPro" id="IPR000212">
    <property type="entry name" value="DNA_helicase_UvrD/REP"/>
</dbReference>
<dbReference type="InterPro" id="IPR011604">
    <property type="entry name" value="PDDEXK-like_dom_sf"/>
</dbReference>
<dbReference type="GO" id="GO:0000725">
    <property type="term" value="P:recombinational repair"/>
    <property type="evidence" value="ECO:0007669"/>
    <property type="project" value="TreeGrafter"/>
</dbReference>
<dbReference type="Pfam" id="PF13361">
    <property type="entry name" value="UvrD_C"/>
    <property type="match status" value="1"/>
</dbReference>
<dbReference type="Gene3D" id="3.40.50.300">
    <property type="entry name" value="P-loop containing nucleotide triphosphate hydrolases"/>
    <property type="match status" value="4"/>
</dbReference>